<feature type="chain" id="PRO_5032624871" evidence="2">
    <location>
        <begin position="24"/>
        <end position="342"/>
    </location>
</feature>
<dbReference type="Pfam" id="PF20434">
    <property type="entry name" value="BD-FAE"/>
    <property type="match status" value="1"/>
</dbReference>
<dbReference type="RefSeq" id="WP_176272913.1">
    <property type="nucleotide sequence ID" value="NZ_JABWTA010000001.1"/>
</dbReference>
<dbReference type="InterPro" id="IPR049492">
    <property type="entry name" value="BD-FAE-like_dom"/>
</dbReference>
<dbReference type="InterPro" id="IPR050300">
    <property type="entry name" value="GDXG_lipolytic_enzyme"/>
</dbReference>
<dbReference type="InterPro" id="IPR029058">
    <property type="entry name" value="AB_hydrolase_fold"/>
</dbReference>
<gene>
    <name evidence="4" type="ORF">HUO12_07080</name>
</gene>
<dbReference type="Proteomes" id="UP000546031">
    <property type="component" value="Unassembled WGS sequence"/>
</dbReference>
<dbReference type="PANTHER" id="PTHR48081:SF33">
    <property type="entry name" value="KYNURENINE FORMAMIDASE"/>
    <property type="match status" value="1"/>
</dbReference>
<evidence type="ECO:0000259" key="3">
    <source>
        <dbReference type="Pfam" id="PF20434"/>
    </source>
</evidence>
<proteinExistence type="predicted"/>
<keyword evidence="1 4" id="KW-0378">Hydrolase</keyword>
<comment type="caution">
    <text evidence="4">The sequence shown here is derived from an EMBL/GenBank/DDBJ whole genome shotgun (WGS) entry which is preliminary data.</text>
</comment>
<dbReference type="PANTHER" id="PTHR48081">
    <property type="entry name" value="AB HYDROLASE SUPERFAMILY PROTEIN C4A8.06C"/>
    <property type="match status" value="1"/>
</dbReference>
<dbReference type="GO" id="GO:0016787">
    <property type="term" value="F:hydrolase activity"/>
    <property type="evidence" value="ECO:0007669"/>
    <property type="project" value="UniProtKB-KW"/>
</dbReference>
<dbReference type="Gene3D" id="3.40.50.1820">
    <property type="entry name" value="alpha/beta hydrolase"/>
    <property type="match status" value="1"/>
</dbReference>
<keyword evidence="5" id="KW-1185">Reference proteome</keyword>
<dbReference type="SUPFAM" id="SSF53474">
    <property type="entry name" value="alpha/beta-Hydrolases"/>
    <property type="match status" value="1"/>
</dbReference>
<evidence type="ECO:0000313" key="5">
    <source>
        <dbReference type="Proteomes" id="UP000546031"/>
    </source>
</evidence>
<protein>
    <submittedName>
        <fullName evidence="4">Alpha/beta hydrolase</fullName>
    </submittedName>
</protein>
<dbReference type="EMBL" id="JABWTA010000001">
    <property type="protein sequence ID" value="NVE94659.1"/>
    <property type="molecule type" value="Genomic_DNA"/>
</dbReference>
<dbReference type="AlphaFoldDB" id="A0A850HAB5"/>
<evidence type="ECO:0000313" key="4">
    <source>
        <dbReference type="EMBL" id="NVE94659.1"/>
    </source>
</evidence>
<organism evidence="4 5">
    <name type="scientific">Altererythrobacter lutimaris</name>
    <dbReference type="NCBI Taxonomy" id="2743979"/>
    <lineage>
        <taxon>Bacteria</taxon>
        <taxon>Pseudomonadati</taxon>
        <taxon>Pseudomonadota</taxon>
        <taxon>Alphaproteobacteria</taxon>
        <taxon>Sphingomonadales</taxon>
        <taxon>Erythrobacteraceae</taxon>
        <taxon>Altererythrobacter</taxon>
    </lineage>
</organism>
<sequence>MRITATILLAATAALGLSAVASAQQRLPRECRQEIRQLCGSDRSQIRECLREKASELSETCRSELRERMGSRRGDRRAPAQSSAIAPDTAIMFGAHSRQQIDFYSANGEAADNGEAPVILFVHGGGWAVGDRAQAVHAKPAHFTTNGIAFASTGYRLVPEVTVEEQAADIASALAALRGQAETLGIDPDRVILMGHSAGAHLAALVATDPQYAGADMAAVKGVVLLDGAGYDVVNRMEDAADRSALLYSNAFGDDPARQAALSPITHTDAPNAPAWQILFVGNRAESRAQSEALALALREAGAEAEAVPIADSDHRKLNVELGKPGDPATALVDAFLESLSG</sequence>
<accession>A0A850HAB5</accession>
<evidence type="ECO:0000256" key="1">
    <source>
        <dbReference type="ARBA" id="ARBA00022801"/>
    </source>
</evidence>
<feature type="domain" description="BD-FAE-like" evidence="3">
    <location>
        <begin position="111"/>
        <end position="275"/>
    </location>
</feature>
<reference evidence="4 5" key="1">
    <citation type="submission" date="2020-06" db="EMBL/GenBank/DDBJ databases">
        <title>Altererythrobacter lutimaris sp. nov., a marine bacterium isolated from a tidal flat.</title>
        <authorList>
            <person name="Kim D."/>
            <person name="Yoo Y."/>
            <person name="Kim J.-J."/>
        </authorList>
    </citation>
    <scope>NUCLEOTIDE SEQUENCE [LARGE SCALE GENOMIC DNA]</scope>
    <source>
        <strain evidence="4 5">JGD-16</strain>
    </source>
</reference>
<keyword evidence="2" id="KW-0732">Signal</keyword>
<evidence type="ECO:0000256" key="2">
    <source>
        <dbReference type="SAM" id="SignalP"/>
    </source>
</evidence>
<feature type="signal peptide" evidence="2">
    <location>
        <begin position="1"/>
        <end position="23"/>
    </location>
</feature>
<name>A0A850HAB5_9SPHN</name>